<evidence type="ECO:0000313" key="4">
    <source>
        <dbReference type="EMBL" id="XFO74619.1"/>
    </source>
</evidence>
<evidence type="ECO:0000313" key="5">
    <source>
        <dbReference type="Proteomes" id="UP000216052"/>
    </source>
</evidence>
<dbReference type="RefSeq" id="WP_093793283.1">
    <property type="nucleotide sequence ID" value="NZ_CP155571.1"/>
</dbReference>
<feature type="domain" description="Phage tail tape measure protein" evidence="3">
    <location>
        <begin position="157"/>
        <end position="365"/>
    </location>
</feature>
<feature type="transmembrane region" description="Helical" evidence="2">
    <location>
        <begin position="531"/>
        <end position="549"/>
    </location>
</feature>
<keyword evidence="2" id="KW-0472">Membrane</keyword>
<feature type="transmembrane region" description="Helical" evidence="2">
    <location>
        <begin position="561"/>
        <end position="582"/>
    </location>
</feature>
<gene>
    <name evidence="4" type="ORF">SPACI_047290</name>
</gene>
<dbReference type="NCBIfam" id="TIGR01760">
    <property type="entry name" value="tape_meas_TP901"/>
    <property type="match status" value="1"/>
</dbReference>
<evidence type="ECO:0000256" key="1">
    <source>
        <dbReference type="ARBA" id="ARBA00022612"/>
    </source>
</evidence>
<keyword evidence="1" id="KW-1188">Viral release from host cell</keyword>
<feature type="transmembrane region" description="Helical" evidence="2">
    <location>
        <begin position="468"/>
        <end position="497"/>
    </location>
</feature>
<dbReference type="PANTHER" id="PTHR37813">
    <property type="entry name" value="FELS-2 PROPHAGE PROTEIN"/>
    <property type="match status" value="1"/>
</dbReference>
<dbReference type="InterPro" id="IPR010090">
    <property type="entry name" value="Phage_tape_meas"/>
</dbReference>
<dbReference type="EMBL" id="CP155571">
    <property type="protein sequence ID" value="XFO74619.1"/>
    <property type="molecule type" value="Genomic_DNA"/>
</dbReference>
<keyword evidence="2" id="KW-0812">Transmembrane</keyword>
<proteinExistence type="predicted"/>
<name>A0ABZ3J899_SPOA4</name>
<keyword evidence="5" id="KW-1185">Reference proteome</keyword>
<accession>A0ABZ3J899</accession>
<dbReference type="Proteomes" id="UP000216052">
    <property type="component" value="Chromosome"/>
</dbReference>
<reference evidence="4" key="1">
    <citation type="submission" date="2024-05" db="EMBL/GenBank/DDBJ databases">
        <title>Isolation and characterization of Sporomusa carbonis sp. nov., a carboxydotrophic hydrogenogen in the genus of Sporomusa isolated from a charcoal burning pile.</title>
        <authorList>
            <person name="Boeer T."/>
            <person name="Rosenbaum F."/>
            <person name="Eysell L."/>
            <person name="Mueller V."/>
            <person name="Daniel R."/>
            <person name="Poehlein A."/>
        </authorList>
    </citation>
    <scope>NUCLEOTIDE SEQUENCE [LARGE SCALE GENOMIC DNA]</scope>
    <source>
        <strain evidence="4">DSM 3132</strain>
    </source>
</reference>
<sequence length="765" mass="81734">MSGRMYEIAFNIMARMGPGFNQAFSSASGRMTQLNTQVSGLKKEMKELDTQQRKGVISVFEYSAAYEKLTAQLYKAEQRQKSYAKVYALQNKVNQSRSNARMNMVGAVETAATVGTPIYSAMNFETAMSGVAKQVDGARDDAGQLTEVYYQAQSEVMQASKDMMILPDNMAKAFAMAAKSGVQGMENIDKFARMGIMMGTAFEAPAEQITEDFAKIGSAMGIHLDTVEGINQLEALADTVNYLDDRSNASGADIIDVLKRTSGAATSLLPTLSRTTLAGMSTALLQMGETGETAGTALNALFTKIAAAPTQSKSFQGALAQLGLTAEELQSGALSDAEGTITNLFERIGQLDAASKNNVLAELFGAEHIDNLSKISGNYEEFLRVIKMGNSAEAKGSMMKEFEIQSQNTERQLEGLQASAARTAIVLSGRLLPTVKTLAQWVSTGADWIGNFSKEHDTLSNVLVGTTAAVLAGTVAFSAMAWAGWAVISPFVSLYGWTKKIELATKLSTGAQWAWNASMTAGRTVMGVGQLILRAAWTGIVAAATWAWTGAQWAWNAAMTANPIGLLIVGIGGLVAAGYYLIQNWDTVKVWWTQLWDDPAAALQAFVDGIYSRFSPAFDWLSEKAAWVKNLFSGDSNVAAADLSMNIPAYANGTIATTPHVGLFAEKGPEAIIPLDGSSNALSLWATAGQMLGIGGGQSLFQDFVDSPSGSGGGGNTFVFSPNVMLTGGDPEVEGKVRSVIREEADDFENRMNAWAAQQRRLAYD</sequence>
<dbReference type="Pfam" id="PF10145">
    <property type="entry name" value="PhageMin_Tail"/>
    <property type="match status" value="1"/>
</dbReference>
<organism evidence="4 5">
    <name type="scientific">Sporomusa acidovorans (strain ATCC 49682 / DSM 3132 / Mol)</name>
    <dbReference type="NCBI Taxonomy" id="1123286"/>
    <lineage>
        <taxon>Bacteria</taxon>
        <taxon>Bacillati</taxon>
        <taxon>Bacillota</taxon>
        <taxon>Negativicutes</taxon>
        <taxon>Selenomonadales</taxon>
        <taxon>Sporomusaceae</taxon>
        <taxon>Sporomusa</taxon>
    </lineage>
</organism>
<keyword evidence="2" id="KW-1133">Transmembrane helix</keyword>
<protein>
    <recommendedName>
        <fullName evidence="3">Phage tail tape measure protein domain-containing protein</fullName>
    </recommendedName>
</protein>
<evidence type="ECO:0000256" key="2">
    <source>
        <dbReference type="SAM" id="Phobius"/>
    </source>
</evidence>
<evidence type="ECO:0000259" key="3">
    <source>
        <dbReference type="Pfam" id="PF10145"/>
    </source>
</evidence>
<dbReference type="PANTHER" id="PTHR37813:SF1">
    <property type="entry name" value="FELS-2 PROPHAGE PROTEIN"/>
    <property type="match status" value="1"/>
</dbReference>